<evidence type="ECO:0000313" key="4">
    <source>
        <dbReference type="Proteomes" id="UP000193355"/>
    </source>
</evidence>
<accession>A0A1X7LF36</accession>
<gene>
    <name evidence="3" type="ORF">SAMN06275492_1585</name>
</gene>
<proteinExistence type="inferred from homology"/>
<evidence type="ECO:0000313" key="3">
    <source>
        <dbReference type="EMBL" id="SMG51789.1"/>
    </source>
</evidence>
<evidence type="ECO:0000256" key="1">
    <source>
        <dbReference type="ARBA" id="ARBA00007274"/>
    </source>
</evidence>
<dbReference type="Gene3D" id="2.160.10.10">
    <property type="entry name" value="Hexapeptide repeat proteins"/>
    <property type="match status" value="1"/>
</dbReference>
<dbReference type="OrthoDB" id="9782926at2"/>
<dbReference type="InterPro" id="IPR051159">
    <property type="entry name" value="Hexapeptide_acetyltransf"/>
</dbReference>
<dbReference type="Pfam" id="PF00132">
    <property type="entry name" value="Hexapep"/>
    <property type="match status" value="1"/>
</dbReference>
<dbReference type="STRING" id="561720.SAMN06275492_1585"/>
<dbReference type="RefSeq" id="WP_085545725.1">
    <property type="nucleotide sequence ID" value="NZ_FXBB01000058.1"/>
</dbReference>
<organism evidence="3 4">
    <name type="scientific">Dethiosulfovibrio salsuginis</name>
    <dbReference type="NCBI Taxonomy" id="561720"/>
    <lineage>
        <taxon>Bacteria</taxon>
        <taxon>Thermotogati</taxon>
        <taxon>Synergistota</taxon>
        <taxon>Synergistia</taxon>
        <taxon>Synergistales</taxon>
        <taxon>Dethiosulfovibrionaceae</taxon>
        <taxon>Dethiosulfovibrio</taxon>
    </lineage>
</organism>
<dbReference type="AlphaFoldDB" id="A0A1X7LF36"/>
<dbReference type="PANTHER" id="PTHR23416">
    <property type="entry name" value="SIALIC ACID SYNTHASE-RELATED"/>
    <property type="match status" value="1"/>
</dbReference>
<dbReference type="GO" id="GO:0008374">
    <property type="term" value="F:O-acyltransferase activity"/>
    <property type="evidence" value="ECO:0007669"/>
    <property type="project" value="TreeGrafter"/>
</dbReference>
<dbReference type="PANTHER" id="PTHR23416:SF23">
    <property type="entry name" value="ACETYLTRANSFERASE C18B11.09C-RELATED"/>
    <property type="match status" value="1"/>
</dbReference>
<keyword evidence="2 3" id="KW-0808">Transferase</keyword>
<dbReference type="EMBL" id="FXBB01000058">
    <property type="protein sequence ID" value="SMG51789.1"/>
    <property type="molecule type" value="Genomic_DNA"/>
</dbReference>
<comment type="similarity">
    <text evidence="1">Belongs to the transferase hexapeptide repeat family.</text>
</comment>
<evidence type="ECO:0000256" key="2">
    <source>
        <dbReference type="ARBA" id="ARBA00022679"/>
    </source>
</evidence>
<protein>
    <submittedName>
        <fullName evidence="3">Maltose O-acetyltransferase</fullName>
    </submittedName>
</protein>
<sequence length="220" mass="23890">MANSKKSFLERLVKAIKNPRLVIPWIVTKTTIGFNYARVLIYKSMGSMRLVLGRNIAFYQRTYITGLGSIKIGDKCIFGVPSGGGFRSSDCEIQARYENSKIFLGRNIASNNGLVIIATDSITIGDDCLFGRNLQISDCDGHGLEPAKRRLCRGLSSPVVIGKNVWFGNNVTVLKGTIIGDNCVVGAGSILTGKHFPPNVIIAGNPAKIIKELPVNDTFQ</sequence>
<reference evidence="4" key="1">
    <citation type="submission" date="2017-04" db="EMBL/GenBank/DDBJ databases">
        <authorList>
            <person name="Varghese N."/>
            <person name="Submissions S."/>
        </authorList>
    </citation>
    <scope>NUCLEOTIDE SEQUENCE [LARGE SCALE GENOMIC DNA]</scope>
    <source>
        <strain evidence="4">USBA 82</strain>
    </source>
</reference>
<dbReference type="Proteomes" id="UP000193355">
    <property type="component" value="Unassembled WGS sequence"/>
</dbReference>
<keyword evidence="4" id="KW-1185">Reference proteome</keyword>
<dbReference type="SUPFAM" id="SSF51161">
    <property type="entry name" value="Trimeric LpxA-like enzymes"/>
    <property type="match status" value="1"/>
</dbReference>
<dbReference type="InterPro" id="IPR001451">
    <property type="entry name" value="Hexapep"/>
</dbReference>
<name>A0A1X7LF36_9BACT</name>
<dbReference type="InterPro" id="IPR011004">
    <property type="entry name" value="Trimer_LpxA-like_sf"/>
</dbReference>